<accession>A0A6I9QDI0</accession>
<feature type="compositionally biased region" description="Basic and acidic residues" evidence="1">
    <location>
        <begin position="585"/>
        <end position="612"/>
    </location>
</feature>
<evidence type="ECO:0000256" key="1">
    <source>
        <dbReference type="SAM" id="MobiDB-lite"/>
    </source>
</evidence>
<dbReference type="GO" id="GO:1990904">
    <property type="term" value="C:ribonucleoprotein complex"/>
    <property type="evidence" value="ECO:0007669"/>
    <property type="project" value="UniProtKB-KW"/>
</dbReference>
<dbReference type="Proteomes" id="UP000504607">
    <property type="component" value="Unplaced"/>
</dbReference>
<reference evidence="3 4" key="1">
    <citation type="submission" date="2025-04" db="UniProtKB">
        <authorList>
            <consortium name="RefSeq"/>
        </authorList>
    </citation>
    <scope>IDENTIFICATION</scope>
</reference>
<dbReference type="GeneID" id="105033953"/>
<gene>
    <name evidence="3 4" type="primary">LOC105033953</name>
</gene>
<dbReference type="RefSeq" id="XP_010907241.1">
    <property type="nucleotide sequence ID" value="XM_010908939.3"/>
</dbReference>
<feature type="region of interest" description="Disordered" evidence="1">
    <location>
        <begin position="584"/>
        <end position="767"/>
    </location>
</feature>
<feature type="compositionally biased region" description="Basic and acidic residues" evidence="1">
    <location>
        <begin position="676"/>
        <end position="699"/>
    </location>
</feature>
<feature type="compositionally biased region" description="Basic and acidic residues" evidence="1">
    <location>
        <begin position="734"/>
        <end position="756"/>
    </location>
</feature>
<evidence type="ECO:0000313" key="3">
    <source>
        <dbReference type="RefSeq" id="XP_010907241.1"/>
    </source>
</evidence>
<feature type="compositionally biased region" description="Polar residues" evidence="1">
    <location>
        <begin position="622"/>
        <end position="631"/>
    </location>
</feature>
<evidence type="ECO:0000313" key="4">
    <source>
        <dbReference type="RefSeq" id="XP_029117288.1"/>
    </source>
</evidence>
<keyword evidence="2" id="KW-1185">Reference proteome</keyword>
<evidence type="ECO:0000313" key="2">
    <source>
        <dbReference type="Proteomes" id="UP000504607"/>
    </source>
</evidence>
<name>A0A6I9QDI0_ELAGV</name>
<dbReference type="OrthoDB" id="69229at2759"/>
<organism evidence="2 3">
    <name type="scientific">Elaeis guineensis var. tenera</name>
    <name type="common">Oil palm</name>
    <dbReference type="NCBI Taxonomy" id="51953"/>
    <lineage>
        <taxon>Eukaryota</taxon>
        <taxon>Viridiplantae</taxon>
        <taxon>Streptophyta</taxon>
        <taxon>Embryophyta</taxon>
        <taxon>Tracheophyta</taxon>
        <taxon>Spermatophyta</taxon>
        <taxon>Magnoliopsida</taxon>
        <taxon>Liliopsida</taxon>
        <taxon>Arecaceae</taxon>
        <taxon>Arecoideae</taxon>
        <taxon>Cocoseae</taxon>
        <taxon>Elaeidinae</taxon>
        <taxon>Elaeis</taxon>
    </lineage>
</organism>
<sequence length="767" mass="86312">MDPQFSSSPFLPLVRPVPSYTQNPHPNPNPSPIPITDPSGADLPTTISLLKDLAALAETTLRSVSDFLSSSSTATSSSSSSAASFCRCPYHPRHRMPPESLFRHSLLCSSAPGAPLLDLAFLDALRYTSSFKSDAQLQKENHFVRPLREADADLCFSLDGELGDIGSNFFYKDCPGVVTTPEPDASSRTFTLPGFLSIECANFASDCDEKCGVLVEGGVRILPSEFWALRCEVESWRDYPLSYSYVVLWVASSLNQVKEDVLKRWVISNSPQFGILIDAAMRDHIYLLLKLCLKAIGREALSCLKLLLSKDSLLDVKSPSFKCPRLFGSLTWLASQLSVLYGDTNGKFFTIGMLKEMLIQAGSSLLLIRLGEKRDEEDGCRNDIGFGVCSKGCKYGESNSIFVSQVAAAVAALHERSLLEGKINSLRFAQPLSKSQLIMEHSYASARGSEERGKRPNYRPLLEYDMLSGYRVQNQDEGKAKTREELLAEERDYKRRRMSYRGKKVKRAPKEVLRDIIEEYMEEIKHAGGIECNVKVSPGTAVSTLKCNSQSDVTGYIHGLQGSGCSLSETRKEKSLHWDVSISDKSNRGHDLQKIHQKPKYEHYGHWEDHEGSKHKRENKYGSRSPSSHRNYAQLHDRNESHRERCGMVDWNDTSYSSTSKERFSRSTLTSKHSKKEYDYISENKSKERARTSESHRAESVTQDAFGDRYDPSSSYDEYGATYGDVSVGSNYLRSDKFSSPRNHDQYRDKGKYDRPTRRHNQGHHKK</sequence>
<protein>
    <submittedName>
        <fullName evidence="3 4">U11/U12 small nuclear ribonucleoprotein 48 kDa protein isoform X1</fullName>
    </submittedName>
</protein>
<feature type="compositionally biased region" description="Basic residues" evidence="1">
    <location>
        <begin position="757"/>
        <end position="767"/>
    </location>
</feature>
<feature type="region of interest" description="Disordered" evidence="1">
    <location>
        <begin position="1"/>
        <end position="39"/>
    </location>
</feature>
<feature type="compositionally biased region" description="Pro residues" evidence="1">
    <location>
        <begin position="25"/>
        <end position="35"/>
    </location>
</feature>
<dbReference type="KEGG" id="egu:105033953"/>
<dbReference type="InterPro" id="IPR051591">
    <property type="entry name" value="UPF0224_FAM112_RNA_Proc"/>
</dbReference>
<feature type="compositionally biased region" description="Basic and acidic residues" evidence="1">
    <location>
        <begin position="635"/>
        <end position="647"/>
    </location>
</feature>
<dbReference type="PANTHER" id="PTHR21402:SF10">
    <property type="entry name" value="U11_U12 SMALL NUCLEAR RIBONUCLEOPROTEIN 48 KDA PROTEIN"/>
    <property type="match status" value="1"/>
</dbReference>
<proteinExistence type="predicted"/>
<dbReference type="AlphaFoldDB" id="A0A6I9QDI0"/>
<keyword evidence="3 4" id="KW-0687">Ribonucleoprotein</keyword>
<dbReference type="PANTHER" id="PTHR21402">
    <property type="entry name" value="GAMETOCYTE SPECIFIC FACTOR 1-RELATED"/>
    <property type="match status" value="1"/>
</dbReference>
<dbReference type="RefSeq" id="XP_029117288.1">
    <property type="nucleotide sequence ID" value="XM_029261455.1"/>
</dbReference>